<feature type="transmembrane region" description="Helical" evidence="17">
    <location>
        <begin position="297"/>
        <end position="317"/>
    </location>
</feature>
<comment type="catalytic activity">
    <reaction evidence="16 17">
        <text>a ubiquinone + NADH + 5 H(+)(in) = a ubiquinol + NAD(+) + 4 H(+)(out)</text>
        <dbReference type="Rhea" id="RHEA:29091"/>
        <dbReference type="Rhea" id="RHEA-COMP:9565"/>
        <dbReference type="Rhea" id="RHEA-COMP:9566"/>
        <dbReference type="ChEBI" id="CHEBI:15378"/>
        <dbReference type="ChEBI" id="CHEBI:16389"/>
        <dbReference type="ChEBI" id="CHEBI:17976"/>
        <dbReference type="ChEBI" id="CHEBI:57540"/>
        <dbReference type="ChEBI" id="CHEBI:57945"/>
        <dbReference type="EC" id="7.1.1.2"/>
    </reaction>
</comment>
<feature type="transmembrane region" description="Helical" evidence="17">
    <location>
        <begin position="46"/>
        <end position="71"/>
    </location>
</feature>
<feature type="transmembrane region" description="Helical" evidence="17">
    <location>
        <begin position="107"/>
        <end position="126"/>
    </location>
</feature>
<keyword evidence="10" id="KW-0249">Electron transport</keyword>
<evidence type="ECO:0000256" key="9">
    <source>
        <dbReference type="ARBA" id="ARBA00022967"/>
    </source>
</evidence>
<dbReference type="GO" id="GO:0003954">
    <property type="term" value="F:NADH dehydrogenase activity"/>
    <property type="evidence" value="ECO:0007669"/>
    <property type="project" value="TreeGrafter"/>
</dbReference>
<dbReference type="GO" id="GO:0005743">
    <property type="term" value="C:mitochondrial inner membrane"/>
    <property type="evidence" value="ECO:0007669"/>
    <property type="project" value="UniProtKB-SubCell"/>
</dbReference>
<keyword evidence="5 17" id="KW-0813">Transport</keyword>
<feature type="transmembrane region" description="Helical" evidence="17">
    <location>
        <begin position="210"/>
        <end position="234"/>
    </location>
</feature>
<keyword evidence="11 17" id="KW-1133">Transmembrane helix</keyword>
<keyword evidence="13 17" id="KW-0830">Ubiquinone</keyword>
<protein>
    <recommendedName>
        <fullName evidence="4 17">NADH-ubiquinone oxidoreductase chain 5</fullName>
        <ecNumber evidence="3 17">7.1.1.2</ecNumber>
    </recommendedName>
</protein>
<evidence type="ECO:0000256" key="16">
    <source>
        <dbReference type="ARBA" id="ARBA00049551"/>
    </source>
</evidence>
<feature type="domain" description="NADH dehydrogenase subunit 5 C-terminal" evidence="20">
    <location>
        <begin position="386"/>
        <end position="559"/>
    </location>
</feature>
<feature type="domain" description="NADH:quinone oxidoreductase/Mrp antiporter transmembrane" evidence="18">
    <location>
        <begin position="102"/>
        <end position="380"/>
    </location>
</feature>
<evidence type="ECO:0000256" key="3">
    <source>
        <dbReference type="ARBA" id="ARBA00012944"/>
    </source>
</evidence>
<comment type="function">
    <text evidence="1">Core subunit of the mitochondrial membrane respiratory chain NADH dehydrogenase (Complex I) that is believed to belong to the minimal assembly required for catalysis. Complex I functions in the transfer of electrons from NADH to the respiratory chain. The immediate electron acceptor for the enzyme is believed to be ubiquinone.</text>
</comment>
<dbReference type="GO" id="GO:0042773">
    <property type="term" value="P:ATP synthesis coupled electron transport"/>
    <property type="evidence" value="ECO:0007669"/>
    <property type="project" value="InterPro"/>
</dbReference>
<evidence type="ECO:0000256" key="15">
    <source>
        <dbReference type="ARBA" id="ARBA00023136"/>
    </source>
</evidence>
<dbReference type="Pfam" id="PF00361">
    <property type="entry name" value="Proton_antipo_M"/>
    <property type="match status" value="1"/>
</dbReference>
<comment type="similarity">
    <text evidence="17">Belongs to the complex I subunit 5 family.</text>
</comment>
<feature type="transmembrane region" description="Helical" evidence="17">
    <location>
        <begin position="176"/>
        <end position="198"/>
    </location>
</feature>
<evidence type="ECO:0000256" key="17">
    <source>
        <dbReference type="RuleBase" id="RU003404"/>
    </source>
</evidence>
<evidence type="ECO:0000259" key="19">
    <source>
        <dbReference type="Pfam" id="PF00662"/>
    </source>
</evidence>
<evidence type="ECO:0000256" key="5">
    <source>
        <dbReference type="ARBA" id="ARBA00022448"/>
    </source>
</evidence>
<keyword evidence="9" id="KW-1278">Translocase</keyword>
<dbReference type="InterPro" id="IPR001516">
    <property type="entry name" value="Proton_antipo_N"/>
</dbReference>
<comment type="subcellular location">
    <subcellularLocation>
        <location evidence="2">Mitochondrion inner membrane</location>
        <topology evidence="2">Multi-pass membrane protein</topology>
    </subcellularLocation>
</comment>
<organism evidence="21">
    <name type="scientific">Allothyrus sp. LamingtonNP-QMS95173</name>
    <dbReference type="NCBI Taxonomy" id="1442165"/>
    <lineage>
        <taxon>Eukaryota</taxon>
        <taxon>Metazoa</taxon>
        <taxon>Ecdysozoa</taxon>
        <taxon>Arthropoda</taxon>
        <taxon>Chelicerata</taxon>
        <taxon>Arachnida</taxon>
        <taxon>Acari</taxon>
        <taxon>Parasitiformes</taxon>
        <taxon>Holothyrida</taxon>
        <taxon>Holothyroidea</taxon>
        <taxon>Allothyridae</taxon>
        <taxon>Allothyrus</taxon>
    </lineage>
</organism>
<feature type="transmembrane region" description="Helical" evidence="17">
    <location>
        <begin position="411"/>
        <end position="435"/>
    </location>
</feature>
<keyword evidence="14 17" id="KW-0496">Mitochondrion</keyword>
<keyword evidence="6" id="KW-0679">Respiratory chain</keyword>
<evidence type="ECO:0000256" key="12">
    <source>
        <dbReference type="ARBA" id="ARBA00023027"/>
    </source>
</evidence>
<keyword evidence="12 17" id="KW-0520">NAD</keyword>
<evidence type="ECO:0000256" key="13">
    <source>
        <dbReference type="ARBA" id="ARBA00023075"/>
    </source>
</evidence>
<feature type="transmembrane region" description="Helical" evidence="17">
    <location>
        <begin position="83"/>
        <end position="101"/>
    </location>
</feature>
<dbReference type="PRINTS" id="PR01434">
    <property type="entry name" value="NADHDHGNASE5"/>
</dbReference>
<evidence type="ECO:0000313" key="21">
    <source>
        <dbReference type="EMBL" id="AHF21594.1"/>
    </source>
</evidence>
<feature type="transmembrane region" description="Helical" evidence="17">
    <location>
        <begin position="450"/>
        <end position="468"/>
    </location>
</feature>
<dbReference type="Pfam" id="PF00662">
    <property type="entry name" value="Proton_antipo_N"/>
    <property type="match status" value="1"/>
</dbReference>
<evidence type="ECO:0000256" key="8">
    <source>
        <dbReference type="ARBA" id="ARBA00022792"/>
    </source>
</evidence>
<evidence type="ECO:0000256" key="14">
    <source>
        <dbReference type="ARBA" id="ARBA00023128"/>
    </source>
</evidence>
<accession>W0FI69</accession>
<dbReference type="GO" id="GO:0015990">
    <property type="term" value="P:electron transport coupled proton transport"/>
    <property type="evidence" value="ECO:0007669"/>
    <property type="project" value="TreeGrafter"/>
</dbReference>
<keyword evidence="8" id="KW-0999">Mitochondrion inner membrane</keyword>
<dbReference type="PANTHER" id="PTHR42829">
    <property type="entry name" value="NADH-UBIQUINONE OXIDOREDUCTASE CHAIN 5"/>
    <property type="match status" value="1"/>
</dbReference>
<evidence type="ECO:0000256" key="2">
    <source>
        <dbReference type="ARBA" id="ARBA00004448"/>
    </source>
</evidence>
<feature type="transmembrane region" description="Helical" evidence="17">
    <location>
        <begin position="370"/>
        <end position="390"/>
    </location>
</feature>
<evidence type="ECO:0000259" key="18">
    <source>
        <dbReference type="Pfam" id="PF00361"/>
    </source>
</evidence>
<sequence length="560" mass="64001">MFMWWSFILLLLSILMFFMGMFHLISMKVTIIEYMVISMFQYEVKLYFLFDWISLIFMAVVMFISSMVLFYSNGYMDTDKGKIKFCYIVLLFVLSMLLLIISPNLLMILLGWDGLGLISYCLVIYYQNVKSNSAGMITLLSNRIGDVCILLSILYMINFGSWDINLMMLSSNMLNLMGVLITLAAMTKSAQIPFSAWLPAAMAAPTPVSALVHSSTLVTAGVYLLIRFHMYFMMTNMSKILLYISILTMLMSGIGANLETDMKKVIALSTLSQLGLMMLILSLGMSNLAFFHLVTHAMFKAMLFLCAGVIIHGINGCQDIRMLGSISSFSPIVSGLMGLASISLAGFPFLSGFYSKDLILEYVYMLQGNLFIIFLLILAIIMTSIYSFRLMYYSLWKGLMDNSLLKYGSSVFMWLPILMMGMVVILFGSMIMWFIFPHPMFMILNFSSKMINLFILMVGLWLFYLIYFSNFQGNSHSSMISTFMGSMWFLPNLSGMLVIKLINSGYTNYLYYDYGWFEELGAQNFYIKSSKLSIIIQWIQNNSIKEMLFMILLVMMIMIF</sequence>
<comment type="function">
    <text evidence="17">Core subunit of the mitochondrial membrane respiratory chain NADH dehydrogenase (Complex I) which catalyzes electron transfer from NADH through the respiratory chain, using ubiquinone as an electron acceptor. Essential for the catalytic activity and assembly of complex I.</text>
</comment>
<feature type="transmembrane region" description="Helical" evidence="17">
    <location>
        <begin position="480"/>
        <end position="502"/>
    </location>
</feature>
<evidence type="ECO:0000256" key="7">
    <source>
        <dbReference type="ARBA" id="ARBA00022692"/>
    </source>
</evidence>
<evidence type="ECO:0000256" key="1">
    <source>
        <dbReference type="ARBA" id="ARBA00003257"/>
    </source>
</evidence>
<reference evidence="21" key="1">
    <citation type="journal article" date="2014" name="Ticks Tick Borne Dis.">
        <title>Molecular phylogeny of soft ticks (Ixodida: Argasidae) inferred from mitochondrial genome and nuclear rRNA sequences.</title>
        <authorList>
            <person name="Burger T.D."/>
            <person name="Shao R."/>
            <person name="Labruna M.B."/>
            <person name="Barker S.C."/>
        </authorList>
    </citation>
    <scope>NUCLEOTIDE SEQUENCE</scope>
</reference>
<dbReference type="EC" id="7.1.1.2" evidence="3 17"/>
<gene>
    <name evidence="21" type="primary">NAD5</name>
</gene>
<proteinExistence type="inferred from homology"/>
<feature type="domain" description="NADH-Ubiquinone oxidoreductase (complex I) chain 5 N-terminal" evidence="19">
    <location>
        <begin position="40"/>
        <end position="85"/>
    </location>
</feature>
<dbReference type="InterPro" id="IPR001750">
    <property type="entry name" value="ND/Mrp_TM"/>
</dbReference>
<geneLocation type="mitochondrion" evidence="21"/>
<keyword evidence="7 17" id="KW-0812">Transmembrane</keyword>
<dbReference type="AlphaFoldDB" id="W0FI69"/>
<feature type="transmembrane region" description="Helical" evidence="17">
    <location>
        <begin position="329"/>
        <end position="350"/>
    </location>
</feature>
<evidence type="ECO:0000259" key="20">
    <source>
        <dbReference type="Pfam" id="PF06455"/>
    </source>
</evidence>
<feature type="transmembrane region" description="Helical" evidence="17">
    <location>
        <begin position="7"/>
        <end position="26"/>
    </location>
</feature>
<evidence type="ECO:0000256" key="4">
    <source>
        <dbReference type="ARBA" id="ARBA00021096"/>
    </source>
</evidence>
<feature type="transmembrane region" description="Helical" evidence="17">
    <location>
        <begin position="538"/>
        <end position="559"/>
    </location>
</feature>
<name>W0FI69_9ACAR</name>
<dbReference type="GO" id="GO:0008137">
    <property type="term" value="F:NADH dehydrogenase (ubiquinone) activity"/>
    <property type="evidence" value="ECO:0007669"/>
    <property type="project" value="UniProtKB-EC"/>
</dbReference>
<feature type="transmembrane region" description="Helical" evidence="17">
    <location>
        <begin position="265"/>
        <end position="285"/>
    </location>
</feature>
<feature type="transmembrane region" description="Helical" evidence="17">
    <location>
        <begin position="147"/>
        <end position="164"/>
    </location>
</feature>
<dbReference type="InterPro" id="IPR010934">
    <property type="entry name" value="NADH_DH_su5_C"/>
</dbReference>
<dbReference type="Pfam" id="PF06455">
    <property type="entry name" value="NADH5_C"/>
    <property type="match status" value="1"/>
</dbReference>
<keyword evidence="15 17" id="KW-0472">Membrane</keyword>
<evidence type="ECO:0000256" key="11">
    <source>
        <dbReference type="ARBA" id="ARBA00022989"/>
    </source>
</evidence>
<feature type="transmembrane region" description="Helical" evidence="17">
    <location>
        <begin position="240"/>
        <end position="258"/>
    </location>
</feature>
<dbReference type="InterPro" id="IPR003945">
    <property type="entry name" value="NU5C-like"/>
</dbReference>
<evidence type="ECO:0000256" key="6">
    <source>
        <dbReference type="ARBA" id="ARBA00022660"/>
    </source>
</evidence>
<dbReference type="EMBL" id="KC769586">
    <property type="protein sequence ID" value="AHF21594.1"/>
    <property type="molecule type" value="Genomic_DNA"/>
</dbReference>
<dbReference type="PANTHER" id="PTHR42829:SF2">
    <property type="entry name" value="NADH-UBIQUINONE OXIDOREDUCTASE CHAIN 5"/>
    <property type="match status" value="1"/>
</dbReference>
<evidence type="ECO:0000256" key="10">
    <source>
        <dbReference type="ARBA" id="ARBA00022982"/>
    </source>
</evidence>